<dbReference type="Proteomes" id="UP001157502">
    <property type="component" value="Chromosome 21"/>
</dbReference>
<sequence length="113" mass="12888">MRALFNVAHLYYWVFLPNVPCPSLTSSHSILHVEEVAVAKENLFSIGLQYLTIIGKLYDYGIDMWSVGCTLYELYTGKILFPGKTNNHMIKLAMDLTGKMPNKMIRKSTLTRT</sequence>
<comment type="caution">
    <text evidence="1">The sequence shown here is derived from an EMBL/GenBank/DDBJ whole genome shotgun (WGS) entry which is preliminary data.</text>
</comment>
<accession>A0ACC2FWV9</accession>
<evidence type="ECO:0000313" key="2">
    <source>
        <dbReference type="Proteomes" id="UP001157502"/>
    </source>
</evidence>
<dbReference type="EMBL" id="CM055748">
    <property type="protein sequence ID" value="KAJ7995730.1"/>
    <property type="molecule type" value="Genomic_DNA"/>
</dbReference>
<keyword evidence="2" id="KW-1185">Reference proteome</keyword>
<protein>
    <submittedName>
        <fullName evidence="1">Uncharacterized protein</fullName>
    </submittedName>
</protein>
<gene>
    <name evidence="1" type="ORF">DPEC_G00247620</name>
</gene>
<proteinExistence type="predicted"/>
<reference evidence="1" key="1">
    <citation type="submission" date="2021-05" db="EMBL/GenBank/DDBJ databases">
        <authorList>
            <person name="Pan Q."/>
            <person name="Jouanno E."/>
            <person name="Zahm M."/>
            <person name="Klopp C."/>
            <person name="Cabau C."/>
            <person name="Louis A."/>
            <person name="Berthelot C."/>
            <person name="Parey E."/>
            <person name="Roest Crollius H."/>
            <person name="Montfort J."/>
            <person name="Robinson-Rechavi M."/>
            <person name="Bouchez O."/>
            <person name="Lampietro C."/>
            <person name="Lopez Roques C."/>
            <person name="Donnadieu C."/>
            <person name="Postlethwait J."/>
            <person name="Bobe J."/>
            <person name="Dillon D."/>
            <person name="Chandos A."/>
            <person name="von Hippel F."/>
            <person name="Guiguen Y."/>
        </authorList>
    </citation>
    <scope>NUCLEOTIDE SEQUENCE</scope>
    <source>
        <strain evidence="1">YG-Jan2019</strain>
    </source>
</reference>
<organism evidence="1 2">
    <name type="scientific">Dallia pectoralis</name>
    <name type="common">Alaska blackfish</name>
    <dbReference type="NCBI Taxonomy" id="75939"/>
    <lineage>
        <taxon>Eukaryota</taxon>
        <taxon>Metazoa</taxon>
        <taxon>Chordata</taxon>
        <taxon>Craniata</taxon>
        <taxon>Vertebrata</taxon>
        <taxon>Euteleostomi</taxon>
        <taxon>Actinopterygii</taxon>
        <taxon>Neopterygii</taxon>
        <taxon>Teleostei</taxon>
        <taxon>Protacanthopterygii</taxon>
        <taxon>Esociformes</taxon>
        <taxon>Umbridae</taxon>
        <taxon>Dallia</taxon>
    </lineage>
</organism>
<evidence type="ECO:0000313" key="1">
    <source>
        <dbReference type="EMBL" id="KAJ7995730.1"/>
    </source>
</evidence>
<name>A0ACC2FWV9_DALPE</name>